<sequence>MLAITRTRTPGDTLFDLPKAHPRSIPRCQPHLSTPKSQPDLFAPRIGSFGSVSSTDTDPFPDLMPWEALFEAQIHDSPTGMQRVPSDVSDSEATNTMSMVIDMARLLDPTTLAFGFQQTYLSGLDDALLYSPLEAFASTCWESTTESPREERTRRQQEDVVPSTSTSYGLDAVLDEDSTLDLEDALCSPMYPGREVPIQVPISASLLWSDDSDDSDEDECRTYHDDYTPVATIHDNDSSLVRVHPVGDFSPIEKEKGLYYRDLTASFGTFEPLFPSFSSDLVCDPIGQSPVPKVVAPAPRHPNKSVPKRIAAFCARFPAVVSAAVVR</sequence>
<dbReference type="OrthoDB" id="2793621at2759"/>
<evidence type="ECO:0000313" key="3">
    <source>
        <dbReference type="Proteomes" id="UP000541558"/>
    </source>
</evidence>
<evidence type="ECO:0000313" key="2">
    <source>
        <dbReference type="EMBL" id="KAF5316958.1"/>
    </source>
</evidence>
<feature type="compositionally biased region" description="Basic and acidic residues" evidence="1">
    <location>
        <begin position="147"/>
        <end position="158"/>
    </location>
</feature>
<dbReference type="AlphaFoldDB" id="A0A8H5B6G7"/>
<evidence type="ECO:0000256" key="1">
    <source>
        <dbReference type="SAM" id="MobiDB-lite"/>
    </source>
</evidence>
<dbReference type="EMBL" id="JAACJK010000219">
    <property type="protein sequence ID" value="KAF5316958.1"/>
    <property type="molecule type" value="Genomic_DNA"/>
</dbReference>
<keyword evidence="3" id="KW-1185">Reference proteome</keyword>
<protein>
    <submittedName>
        <fullName evidence="2">Uncharacterized protein</fullName>
    </submittedName>
</protein>
<feature type="region of interest" description="Disordered" evidence="1">
    <location>
        <begin position="142"/>
        <end position="165"/>
    </location>
</feature>
<proteinExistence type="predicted"/>
<dbReference type="Proteomes" id="UP000541558">
    <property type="component" value="Unassembled WGS sequence"/>
</dbReference>
<organism evidence="2 3">
    <name type="scientific">Ephemerocybe angulata</name>
    <dbReference type="NCBI Taxonomy" id="980116"/>
    <lineage>
        <taxon>Eukaryota</taxon>
        <taxon>Fungi</taxon>
        <taxon>Dikarya</taxon>
        <taxon>Basidiomycota</taxon>
        <taxon>Agaricomycotina</taxon>
        <taxon>Agaricomycetes</taxon>
        <taxon>Agaricomycetidae</taxon>
        <taxon>Agaricales</taxon>
        <taxon>Agaricineae</taxon>
        <taxon>Psathyrellaceae</taxon>
        <taxon>Ephemerocybe</taxon>
    </lineage>
</organism>
<reference evidence="2 3" key="1">
    <citation type="journal article" date="2020" name="ISME J.">
        <title>Uncovering the hidden diversity of litter-decomposition mechanisms in mushroom-forming fungi.</title>
        <authorList>
            <person name="Floudas D."/>
            <person name="Bentzer J."/>
            <person name="Ahren D."/>
            <person name="Johansson T."/>
            <person name="Persson P."/>
            <person name="Tunlid A."/>
        </authorList>
    </citation>
    <scope>NUCLEOTIDE SEQUENCE [LARGE SCALE GENOMIC DNA]</scope>
    <source>
        <strain evidence="2 3">CBS 175.51</strain>
    </source>
</reference>
<name>A0A8H5B6G7_9AGAR</name>
<accession>A0A8H5B6G7</accession>
<gene>
    <name evidence="2" type="ORF">D9611_003683</name>
</gene>
<feature type="compositionally biased region" description="Polar residues" evidence="1">
    <location>
        <begin position="1"/>
        <end position="10"/>
    </location>
</feature>
<comment type="caution">
    <text evidence="2">The sequence shown here is derived from an EMBL/GenBank/DDBJ whole genome shotgun (WGS) entry which is preliminary data.</text>
</comment>
<feature type="region of interest" description="Disordered" evidence="1">
    <location>
        <begin position="1"/>
        <end position="40"/>
    </location>
</feature>